<dbReference type="Pfam" id="PF08241">
    <property type="entry name" value="Methyltransf_11"/>
    <property type="match status" value="1"/>
</dbReference>
<dbReference type="EMBL" id="JH795866">
    <property type="protein sequence ID" value="EJU00790.1"/>
    <property type="molecule type" value="Genomic_DNA"/>
</dbReference>
<dbReference type="RefSeq" id="XP_040627687.1">
    <property type="nucleotide sequence ID" value="XM_040775245.1"/>
</dbReference>
<dbReference type="OMA" id="VHEVYQQ"/>
<protein>
    <submittedName>
        <fullName evidence="4">S-adenosyl-L-methionine-dependent methyltransferase</fullName>
    </submittedName>
</protein>
<gene>
    <name evidence="4" type="ORF">DACRYDRAFT_54355</name>
</gene>
<dbReference type="GO" id="GO:0002098">
    <property type="term" value="P:tRNA wobble uridine modification"/>
    <property type="evidence" value="ECO:0007669"/>
    <property type="project" value="TreeGrafter"/>
</dbReference>
<dbReference type="Gene3D" id="3.40.50.150">
    <property type="entry name" value="Vaccinia Virus protein VP39"/>
    <property type="match status" value="1"/>
</dbReference>
<keyword evidence="5" id="KW-1185">Reference proteome</keyword>
<dbReference type="GO" id="GO:0030488">
    <property type="term" value="P:tRNA methylation"/>
    <property type="evidence" value="ECO:0007669"/>
    <property type="project" value="TreeGrafter"/>
</dbReference>
<sequence>MALAPHNTSQLEALHRDPALHESTYVHAVYDSIADHFSQTRYKPWPIIAAFLASLAPGSIGLDSGCGNGKYLPLDQGGKIMLVGLDRSLGLLAHAQWAGGKERHVVRGDVMNVCWRPGAFDFAISIATIHHLCTLERRRQAVQALLQAVSSSDGRVLIYVWATEQDELSKRIVPVDPEKAGEKVQDVFVPWKKAAVQRANGAGTETETETELHQRYYHLFTKDELGDLVREAAKCLGLHILQGEDSSESNGLRIVQEGWERSNWYIELLLTTAGA</sequence>
<evidence type="ECO:0000256" key="1">
    <source>
        <dbReference type="ARBA" id="ARBA00022603"/>
    </source>
</evidence>
<dbReference type="GO" id="GO:0008757">
    <property type="term" value="F:S-adenosylmethionine-dependent methyltransferase activity"/>
    <property type="evidence" value="ECO:0007669"/>
    <property type="project" value="InterPro"/>
</dbReference>
<evidence type="ECO:0000259" key="3">
    <source>
        <dbReference type="Pfam" id="PF08241"/>
    </source>
</evidence>
<dbReference type="GO" id="GO:0005737">
    <property type="term" value="C:cytoplasm"/>
    <property type="evidence" value="ECO:0007669"/>
    <property type="project" value="TreeGrafter"/>
</dbReference>
<dbReference type="CDD" id="cd02440">
    <property type="entry name" value="AdoMet_MTases"/>
    <property type="match status" value="1"/>
</dbReference>
<dbReference type="PANTHER" id="PTHR13069:SF21">
    <property type="entry name" value="ALKYLATED DNA REPAIR PROTEIN ALKB HOMOLOG 8"/>
    <property type="match status" value="1"/>
</dbReference>
<dbReference type="PANTHER" id="PTHR13069">
    <property type="entry name" value="ALKYLATED DNA REPAIR PROTEIN ALKB HOMOLOG 8"/>
    <property type="match status" value="1"/>
</dbReference>
<dbReference type="OrthoDB" id="271595at2759"/>
<dbReference type="GO" id="GO:0106335">
    <property type="term" value="F:tRNA (5-carboxymethyluridine(34)-5-O)-methyltransferase activity"/>
    <property type="evidence" value="ECO:0007669"/>
    <property type="project" value="TreeGrafter"/>
</dbReference>
<evidence type="ECO:0000313" key="5">
    <source>
        <dbReference type="Proteomes" id="UP000030653"/>
    </source>
</evidence>
<dbReference type="InterPro" id="IPR013216">
    <property type="entry name" value="Methyltransf_11"/>
</dbReference>
<accession>M5FY94</accession>
<evidence type="ECO:0000313" key="4">
    <source>
        <dbReference type="EMBL" id="EJU00790.1"/>
    </source>
</evidence>
<dbReference type="GO" id="GO:0005634">
    <property type="term" value="C:nucleus"/>
    <property type="evidence" value="ECO:0007669"/>
    <property type="project" value="TreeGrafter"/>
</dbReference>
<reference evidence="4 5" key="1">
    <citation type="journal article" date="2012" name="Science">
        <title>The Paleozoic origin of enzymatic lignin decomposition reconstructed from 31 fungal genomes.</title>
        <authorList>
            <person name="Floudas D."/>
            <person name="Binder M."/>
            <person name="Riley R."/>
            <person name="Barry K."/>
            <person name="Blanchette R.A."/>
            <person name="Henrissat B."/>
            <person name="Martinez A.T."/>
            <person name="Otillar R."/>
            <person name="Spatafora J.W."/>
            <person name="Yadav J.S."/>
            <person name="Aerts A."/>
            <person name="Benoit I."/>
            <person name="Boyd A."/>
            <person name="Carlson A."/>
            <person name="Copeland A."/>
            <person name="Coutinho P.M."/>
            <person name="de Vries R.P."/>
            <person name="Ferreira P."/>
            <person name="Findley K."/>
            <person name="Foster B."/>
            <person name="Gaskell J."/>
            <person name="Glotzer D."/>
            <person name="Gorecki P."/>
            <person name="Heitman J."/>
            <person name="Hesse C."/>
            <person name="Hori C."/>
            <person name="Igarashi K."/>
            <person name="Jurgens J.A."/>
            <person name="Kallen N."/>
            <person name="Kersten P."/>
            <person name="Kohler A."/>
            <person name="Kuees U."/>
            <person name="Kumar T.K.A."/>
            <person name="Kuo A."/>
            <person name="LaButti K."/>
            <person name="Larrondo L.F."/>
            <person name="Lindquist E."/>
            <person name="Ling A."/>
            <person name="Lombard V."/>
            <person name="Lucas S."/>
            <person name="Lundell T."/>
            <person name="Martin R."/>
            <person name="McLaughlin D.J."/>
            <person name="Morgenstern I."/>
            <person name="Morin E."/>
            <person name="Murat C."/>
            <person name="Nagy L.G."/>
            <person name="Nolan M."/>
            <person name="Ohm R.A."/>
            <person name="Patyshakuliyeva A."/>
            <person name="Rokas A."/>
            <person name="Ruiz-Duenas F.J."/>
            <person name="Sabat G."/>
            <person name="Salamov A."/>
            <person name="Samejima M."/>
            <person name="Schmutz J."/>
            <person name="Slot J.C."/>
            <person name="St John F."/>
            <person name="Stenlid J."/>
            <person name="Sun H."/>
            <person name="Sun S."/>
            <person name="Syed K."/>
            <person name="Tsang A."/>
            <person name="Wiebenga A."/>
            <person name="Young D."/>
            <person name="Pisabarro A."/>
            <person name="Eastwood D.C."/>
            <person name="Martin F."/>
            <person name="Cullen D."/>
            <person name="Grigoriev I.V."/>
            <person name="Hibbett D.S."/>
        </authorList>
    </citation>
    <scope>NUCLEOTIDE SEQUENCE [LARGE SCALE GENOMIC DNA]</scope>
    <source>
        <strain evidence="4 5">DJM-731 SS1</strain>
    </source>
</reference>
<dbReference type="InterPro" id="IPR029063">
    <property type="entry name" value="SAM-dependent_MTases_sf"/>
</dbReference>
<dbReference type="GO" id="GO:0000049">
    <property type="term" value="F:tRNA binding"/>
    <property type="evidence" value="ECO:0007669"/>
    <property type="project" value="TreeGrafter"/>
</dbReference>
<organism evidence="4 5">
    <name type="scientific">Dacryopinax primogenitus (strain DJM 731)</name>
    <name type="common">Brown rot fungus</name>
    <dbReference type="NCBI Taxonomy" id="1858805"/>
    <lineage>
        <taxon>Eukaryota</taxon>
        <taxon>Fungi</taxon>
        <taxon>Dikarya</taxon>
        <taxon>Basidiomycota</taxon>
        <taxon>Agaricomycotina</taxon>
        <taxon>Dacrymycetes</taxon>
        <taxon>Dacrymycetales</taxon>
        <taxon>Dacrymycetaceae</taxon>
        <taxon>Dacryopinax</taxon>
    </lineage>
</organism>
<dbReference type="InterPro" id="IPR051422">
    <property type="entry name" value="AlkB_tRNA_MeTrf/Diox"/>
</dbReference>
<feature type="domain" description="Methyltransferase type 11" evidence="3">
    <location>
        <begin position="62"/>
        <end position="148"/>
    </location>
</feature>
<dbReference type="AlphaFoldDB" id="M5FY94"/>
<evidence type="ECO:0000256" key="2">
    <source>
        <dbReference type="ARBA" id="ARBA00022679"/>
    </source>
</evidence>
<name>M5FY94_DACPD</name>
<dbReference type="Proteomes" id="UP000030653">
    <property type="component" value="Unassembled WGS sequence"/>
</dbReference>
<dbReference type="SUPFAM" id="SSF53335">
    <property type="entry name" value="S-adenosyl-L-methionine-dependent methyltransferases"/>
    <property type="match status" value="1"/>
</dbReference>
<dbReference type="HOGENOM" id="CLU_029501_2_0_1"/>
<proteinExistence type="predicted"/>
<keyword evidence="1 4" id="KW-0489">Methyltransferase</keyword>
<dbReference type="GeneID" id="63690307"/>
<keyword evidence="2 4" id="KW-0808">Transferase</keyword>
<dbReference type="STRING" id="1858805.M5FY94"/>